<proteinExistence type="predicted"/>
<gene>
    <name evidence="6" type="ORF">MKW35_09205</name>
</gene>
<dbReference type="Gene3D" id="3.40.30.10">
    <property type="entry name" value="Glutaredoxin"/>
    <property type="match status" value="1"/>
</dbReference>
<sequence length="459" mass="52594">MIKKILGVGAILMSLVSCHMEHENDYIVLRGTVLNKQADDLKLMSLVYSNSKYIPINEDGTFIDTLQVEADNVMLYYGSKLTYMYLQAGDNIELNFDNNNYDETIKFSGTGATYNNYLLEKQKVSKDILKEVGNVYLLPENEFKKKQQEIVSASFRLLETSQGLPSEYIDKERRNIRYSYLSRLNEYEGSHAYYSKTPDFKVSEGFLKEFDELDYNNAEDYFFSSNYGRLVGNYCTKLAKEFSDSIEMDQDVAYLKAVNTLSNQTIKNIISYKRAKYGITYTSDLEGYYAEYLKGSTDEVNNKEIEESYLALKTVAKGQPSPKFEGYENIDGTTTSLDDLKGKYVYIDVWATWCGPCKGEIPYLKEVEKQYHDKNIEFVSISVDTPDNRDKWKAMVEEKELGGIQLLADNAFDSKFVQGYLIKGIPRFILLDPQGNIVTANAPRPSNEKLVSLFEELKL</sequence>
<name>A0ABS9RIL8_9FLAO</name>
<keyword evidence="3" id="KW-1015">Disulfide bond</keyword>
<dbReference type="EMBL" id="JAKVQD010000003">
    <property type="protein sequence ID" value="MCH4552796.1"/>
    <property type="molecule type" value="Genomic_DNA"/>
</dbReference>
<comment type="caution">
    <text evidence="6">The sequence shown here is derived from an EMBL/GenBank/DDBJ whole genome shotgun (WGS) entry which is preliminary data.</text>
</comment>
<comment type="subcellular location">
    <subcellularLocation>
        <location evidence="1">Cell envelope</location>
    </subcellularLocation>
</comment>
<dbReference type="InterPro" id="IPR013740">
    <property type="entry name" value="Redoxin"/>
</dbReference>
<dbReference type="PROSITE" id="PS51257">
    <property type="entry name" value="PROKAR_LIPOPROTEIN"/>
    <property type="match status" value="1"/>
</dbReference>
<feature type="domain" description="Thioredoxin" evidence="5">
    <location>
        <begin position="315"/>
        <end position="459"/>
    </location>
</feature>
<protein>
    <submittedName>
        <fullName evidence="6">TlpA family protein disulfide reductase</fullName>
    </submittedName>
</protein>
<reference evidence="6" key="1">
    <citation type="submission" date="2022-02" db="EMBL/GenBank/DDBJ databases">
        <title>Aestuariibaculum sp., a marine bacterium isolated from sediment in Guangxi.</title>
        <authorList>
            <person name="Ying J."/>
        </authorList>
    </citation>
    <scope>NUCLEOTIDE SEQUENCE</scope>
    <source>
        <strain evidence="6">L182</strain>
    </source>
</reference>
<evidence type="ECO:0000256" key="3">
    <source>
        <dbReference type="ARBA" id="ARBA00023157"/>
    </source>
</evidence>
<accession>A0ABS9RIL8</accession>
<organism evidence="6 7">
    <name type="scientific">Aestuariibaculum lutulentum</name>
    <dbReference type="NCBI Taxonomy" id="2920935"/>
    <lineage>
        <taxon>Bacteria</taxon>
        <taxon>Pseudomonadati</taxon>
        <taxon>Bacteroidota</taxon>
        <taxon>Flavobacteriia</taxon>
        <taxon>Flavobacteriales</taxon>
        <taxon>Flavobacteriaceae</taxon>
    </lineage>
</organism>
<evidence type="ECO:0000259" key="5">
    <source>
        <dbReference type="PROSITE" id="PS51352"/>
    </source>
</evidence>
<dbReference type="SUPFAM" id="SSF52833">
    <property type="entry name" value="Thioredoxin-like"/>
    <property type="match status" value="1"/>
</dbReference>
<evidence type="ECO:0000313" key="6">
    <source>
        <dbReference type="EMBL" id="MCH4552796.1"/>
    </source>
</evidence>
<evidence type="ECO:0000256" key="1">
    <source>
        <dbReference type="ARBA" id="ARBA00004196"/>
    </source>
</evidence>
<dbReference type="InterPro" id="IPR036249">
    <property type="entry name" value="Thioredoxin-like_sf"/>
</dbReference>
<dbReference type="PANTHER" id="PTHR42852:SF6">
    <property type="entry name" value="THIOL:DISULFIDE INTERCHANGE PROTEIN DSBE"/>
    <property type="match status" value="1"/>
</dbReference>
<evidence type="ECO:0000256" key="4">
    <source>
        <dbReference type="ARBA" id="ARBA00023284"/>
    </source>
</evidence>
<dbReference type="PROSITE" id="PS51352">
    <property type="entry name" value="THIOREDOXIN_2"/>
    <property type="match status" value="1"/>
</dbReference>
<dbReference type="RefSeq" id="WP_240573183.1">
    <property type="nucleotide sequence ID" value="NZ_CP136709.1"/>
</dbReference>
<keyword evidence="4" id="KW-0676">Redox-active center</keyword>
<evidence type="ECO:0000256" key="2">
    <source>
        <dbReference type="ARBA" id="ARBA00022748"/>
    </source>
</evidence>
<keyword evidence="7" id="KW-1185">Reference proteome</keyword>
<dbReference type="InterPro" id="IPR050553">
    <property type="entry name" value="Thioredoxin_ResA/DsbE_sf"/>
</dbReference>
<evidence type="ECO:0000313" key="7">
    <source>
        <dbReference type="Proteomes" id="UP001156141"/>
    </source>
</evidence>
<keyword evidence="2" id="KW-0201">Cytochrome c-type biogenesis</keyword>
<dbReference type="CDD" id="cd02966">
    <property type="entry name" value="TlpA_like_family"/>
    <property type="match status" value="1"/>
</dbReference>
<dbReference type="Pfam" id="PF08534">
    <property type="entry name" value="Redoxin"/>
    <property type="match status" value="1"/>
</dbReference>
<dbReference type="Proteomes" id="UP001156141">
    <property type="component" value="Unassembled WGS sequence"/>
</dbReference>
<dbReference type="InterPro" id="IPR013766">
    <property type="entry name" value="Thioredoxin_domain"/>
</dbReference>
<dbReference type="PANTHER" id="PTHR42852">
    <property type="entry name" value="THIOL:DISULFIDE INTERCHANGE PROTEIN DSBE"/>
    <property type="match status" value="1"/>
</dbReference>